<dbReference type="EMBL" id="BMUW01000001">
    <property type="protein sequence ID" value="GGZ40246.1"/>
    <property type="molecule type" value="Genomic_DNA"/>
</dbReference>
<feature type="domain" description="AMP-dependent synthetase/ligase" evidence="3">
    <location>
        <begin position="25"/>
        <end position="102"/>
    </location>
</feature>
<dbReference type="SUPFAM" id="SSF56801">
    <property type="entry name" value="Acetyl-CoA synthetase-like"/>
    <property type="match status" value="1"/>
</dbReference>
<evidence type="ECO:0000256" key="2">
    <source>
        <dbReference type="ARBA" id="ARBA00022598"/>
    </source>
</evidence>
<gene>
    <name evidence="4" type="ORF">GCM10010328_13200</name>
</gene>
<organism evidence="4 5">
    <name type="scientific">Streptomyces rubiginosohelvolus</name>
    <dbReference type="NCBI Taxonomy" id="67362"/>
    <lineage>
        <taxon>Bacteria</taxon>
        <taxon>Bacillati</taxon>
        <taxon>Actinomycetota</taxon>
        <taxon>Actinomycetes</taxon>
        <taxon>Kitasatosporales</taxon>
        <taxon>Streptomycetaceae</taxon>
        <taxon>Streptomyces</taxon>
    </lineage>
</organism>
<accession>A0ABQ3BEN0</accession>
<dbReference type="Pfam" id="PF00501">
    <property type="entry name" value="AMP-binding"/>
    <property type="match status" value="1"/>
</dbReference>
<dbReference type="InterPro" id="IPR000873">
    <property type="entry name" value="AMP-dep_synth/lig_dom"/>
</dbReference>
<reference evidence="5" key="1">
    <citation type="journal article" date="2019" name="Int. J. Syst. Evol. Microbiol.">
        <title>The Global Catalogue of Microorganisms (GCM) 10K type strain sequencing project: providing services to taxonomists for standard genome sequencing and annotation.</title>
        <authorList>
            <consortium name="The Broad Institute Genomics Platform"/>
            <consortium name="The Broad Institute Genome Sequencing Center for Infectious Disease"/>
            <person name="Wu L."/>
            <person name="Ma J."/>
        </authorList>
    </citation>
    <scope>NUCLEOTIDE SEQUENCE [LARGE SCALE GENOMIC DNA]</scope>
    <source>
        <strain evidence="5">JCM 4602</strain>
    </source>
</reference>
<keyword evidence="2" id="KW-0436">Ligase</keyword>
<proteinExistence type="inferred from homology"/>
<protein>
    <recommendedName>
        <fullName evidence="3">AMP-dependent synthetase/ligase domain-containing protein</fullName>
    </recommendedName>
</protein>
<evidence type="ECO:0000259" key="3">
    <source>
        <dbReference type="Pfam" id="PF00501"/>
    </source>
</evidence>
<dbReference type="Proteomes" id="UP000624183">
    <property type="component" value="Unassembled WGS sequence"/>
</dbReference>
<dbReference type="PANTHER" id="PTHR24096">
    <property type="entry name" value="LONG-CHAIN-FATTY-ACID--COA LIGASE"/>
    <property type="match status" value="1"/>
</dbReference>
<evidence type="ECO:0000313" key="4">
    <source>
        <dbReference type="EMBL" id="GGZ40246.1"/>
    </source>
</evidence>
<dbReference type="PANTHER" id="PTHR24096:SF149">
    <property type="entry name" value="AMP-BINDING DOMAIN-CONTAINING PROTEIN-RELATED"/>
    <property type="match status" value="1"/>
</dbReference>
<dbReference type="InterPro" id="IPR042099">
    <property type="entry name" value="ANL_N_sf"/>
</dbReference>
<keyword evidence="5" id="KW-1185">Reference proteome</keyword>
<comment type="caution">
    <text evidence="4">The sequence shown here is derived from an EMBL/GenBank/DDBJ whole genome shotgun (WGS) entry which is preliminary data.</text>
</comment>
<evidence type="ECO:0000256" key="1">
    <source>
        <dbReference type="ARBA" id="ARBA00006432"/>
    </source>
</evidence>
<evidence type="ECO:0000313" key="5">
    <source>
        <dbReference type="Proteomes" id="UP000624183"/>
    </source>
</evidence>
<dbReference type="Gene3D" id="3.40.50.12780">
    <property type="entry name" value="N-terminal domain of ligase-like"/>
    <property type="match status" value="1"/>
</dbReference>
<sequence>MVFRSEYADVTALDTPIHDAVLGGAAGFGDTVALIDGTNGMSLTYAQLDGFHRRIAAALAEAGLRKGDVLALHSPNTIAYPAVFYGATRAGASVTTVHPLATP</sequence>
<name>A0ABQ3BEN0_9ACTN</name>
<comment type="similarity">
    <text evidence="1">Belongs to the ATP-dependent AMP-binding enzyme family.</text>
</comment>